<evidence type="ECO:0000313" key="5">
    <source>
        <dbReference type="EMBL" id="RXK83875.1"/>
    </source>
</evidence>
<comment type="caution">
    <text evidence="5">The sequence shown here is derived from an EMBL/GenBank/DDBJ whole genome shotgun (WGS) entry which is preliminary data.</text>
</comment>
<reference evidence="5 6" key="1">
    <citation type="submission" date="2019-01" db="EMBL/GenBank/DDBJ databases">
        <title>Filimonas sp. strain TTM-71.</title>
        <authorList>
            <person name="Chen W.-M."/>
        </authorList>
    </citation>
    <scope>NUCLEOTIDE SEQUENCE [LARGE SCALE GENOMIC DNA]</scope>
    <source>
        <strain evidence="5 6">TTM-71</strain>
    </source>
</reference>
<dbReference type="GO" id="GO:0005829">
    <property type="term" value="C:cytosol"/>
    <property type="evidence" value="ECO:0007669"/>
    <property type="project" value="TreeGrafter"/>
</dbReference>
<dbReference type="GO" id="GO:0010181">
    <property type="term" value="F:FMN binding"/>
    <property type="evidence" value="ECO:0007669"/>
    <property type="project" value="InterPro"/>
</dbReference>
<dbReference type="SUPFAM" id="SSF51395">
    <property type="entry name" value="FMN-linked oxidoreductases"/>
    <property type="match status" value="1"/>
</dbReference>
<evidence type="ECO:0000313" key="6">
    <source>
        <dbReference type="Proteomes" id="UP000290545"/>
    </source>
</evidence>
<dbReference type="InterPro" id="IPR001155">
    <property type="entry name" value="OxRdtase_FMN_N"/>
</dbReference>
<evidence type="ECO:0000256" key="1">
    <source>
        <dbReference type="ARBA" id="ARBA00001917"/>
    </source>
</evidence>
<dbReference type="AlphaFoldDB" id="A0A4Q1D5V1"/>
<dbReference type="GO" id="GO:0016628">
    <property type="term" value="F:oxidoreductase activity, acting on the CH-CH group of donors, NAD or NADP as acceptor"/>
    <property type="evidence" value="ECO:0007669"/>
    <property type="project" value="UniProtKB-ARBA"/>
</dbReference>
<dbReference type="InterPro" id="IPR045247">
    <property type="entry name" value="Oye-like"/>
</dbReference>
<proteinExistence type="inferred from homology"/>
<evidence type="ECO:0000259" key="4">
    <source>
        <dbReference type="Pfam" id="PF00724"/>
    </source>
</evidence>
<feature type="domain" description="NADH:flavin oxidoreductase/NADH oxidase N-terminal" evidence="4">
    <location>
        <begin position="7"/>
        <end position="332"/>
    </location>
</feature>
<protein>
    <submittedName>
        <fullName evidence="5">Alkene reductase</fullName>
    </submittedName>
</protein>
<evidence type="ECO:0000256" key="3">
    <source>
        <dbReference type="ARBA" id="ARBA00023002"/>
    </source>
</evidence>
<sequence length="365" mass="40278">MSAKLPFTPYQLGDITLTNRFVMAPMTRSRAINNLPNTLIQEYYSQRSTAGLIITEGTAPSPDGLGYARMPGIYSNEQIAEWRQVTDAVHRRGGKIFVQLMHTGRVSHPLNMPAGTQVLAPSAVACNTEVWTDSDGSQPLPVPHEMTPGDITATQVEFVQAARNAIAAGFDGVELHAANGYLLEQFLAPSSNQRTDDYGGSITNRARFVLEIARAVSKAIGARKTAVRLSPYGTFNDIAPYAETEEAYSYLAEELQKLDLIYLHLADQGNAPESIRRIIRQKFRNTLILAGGYDLERTEEALNSGFANLVAFGRPYIGNPDLTERYRNNWPLEKNIDTTTFYSAGAKGYTDYPAYQLEEVAQLVS</sequence>
<dbReference type="Proteomes" id="UP000290545">
    <property type="component" value="Unassembled WGS sequence"/>
</dbReference>
<dbReference type="EMBL" id="SDHZ01000002">
    <property type="protein sequence ID" value="RXK83875.1"/>
    <property type="molecule type" value="Genomic_DNA"/>
</dbReference>
<comment type="cofactor">
    <cofactor evidence="1">
        <name>FMN</name>
        <dbReference type="ChEBI" id="CHEBI:58210"/>
    </cofactor>
</comment>
<dbReference type="RefSeq" id="WP_129004927.1">
    <property type="nucleotide sequence ID" value="NZ_SDHZ01000002.1"/>
</dbReference>
<dbReference type="InterPro" id="IPR013785">
    <property type="entry name" value="Aldolase_TIM"/>
</dbReference>
<dbReference type="Gene3D" id="3.20.20.70">
    <property type="entry name" value="Aldolase class I"/>
    <property type="match status" value="1"/>
</dbReference>
<organism evidence="5 6">
    <name type="scientific">Filimonas effusa</name>
    <dbReference type="NCBI Taxonomy" id="2508721"/>
    <lineage>
        <taxon>Bacteria</taxon>
        <taxon>Pseudomonadati</taxon>
        <taxon>Bacteroidota</taxon>
        <taxon>Chitinophagia</taxon>
        <taxon>Chitinophagales</taxon>
        <taxon>Chitinophagaceae</taxon>
        <taxon>Filimonas</taxon>
    </lineage>
</organism>
<dbReference type="PANTHER" id="PTHR22893">
    <property type="entry name" value="NADH OXIDOREDUCTASE-RELATED"/>
    <property type="match status" value="1"/>
</dbReference>
<gene>
    <name evidence="5" type="ORF">ESB13_17550</name>
</gene>
<keyword evidence="6" id="KW-1185">Reference proteome</keyword>
<keyword evidence="3" id="KW-0560">Oxidoreductase</keyword>
<accession>A0A4Q1D5V1</accession>
<comment type="similarity">
    <text evidence="2">Belongs to the NADH:flavin oxidoreductase/NADH oxidase family.</text>
</comment>
<evidence type="ECO:0000256" key="2">
    <source>
        <dbReference type="ARBA" id="ARBA00005979"/>
    </source>
</evidence>
<dbReference type="Pfam" id="PF00724">
    <property type="entry name" value="Oxidored_FMN"/>
    <property type="match status" value="1"/>
</dbReference>
<dbReference type="CDD" id="cd02933">
    <property type="entry name" value="OYE_like_FMN"/>
    <property type="match status" value="1"/>
</dbReference>
<dbReference type="FunFam" id="3.20.20.70:FF:000059">
    <property type="entry name" value="N-ethylmaleimide reductase, FMN-linked"/>
    <property type="match status" value="1"/>
</dbReference>
<dbReference type="PANTHER" id="PTHR22893:SF91">
    <property type="entry name" value="NADPH DEHYDROGENASE 2-RELATED"/>
    <property type="match status" value="1"/>
</dbReference>
<dbReference type="OrthoDB" id="9772736at2"/>
<name>A0A4Q1D5V1_9BACT</name>